<dbReference type="Pfam" id="PF24842">
    <property type="entry name" value="UFD1_N2"/>
    <property type="match status" value="1"/>
</dbReference>
<name>A0A6H5HT60_9HEMI</name>
<evidence type="ECO:0000313" key="4">
    <source>
        <dbReference type="Proteomes" id="UP000479000"/>
    </source>
</evidence>
<dbReference type="GO" id="GO:0031593">
    <property type="term" value="F:polyubiquitin modification-dependent protein binding"/>
    <property type="evidence" value="ECO:0007669"/>
    <property type="project" value="TreeGrafter"/>
</dbReference>
<gene>
    <name evidence="3" type="ORF">NTEN_LOCUS23492</name>
</gene>
<comment type="similarity">
    <text evidence="1">Belongs to the UFD1 family.</text>
</comment>
<dbReference type="AlphaFoldDB" id="A0A6H5HT60"/>
<protein>
    <submittedName>
        <fullName evidence="3">Uncharacterized protein</fullName>
    </submittedName>
</protein>
<keyword evidence="2" id="KW-0833">Ubl conjugation pathway</keyword>
<reference evidence="3 4" key="1">
    <citation type="submission" date="2020-02" db="EMBL/GenBank/DDBJ databases">
        <authorList>
            <person name="Ferguson B K."/>
        </authorList>
    </citation>
    <scope>NUCLEOTIDE SEQUENCE [LARGE SCALE GENOMIC DNA]</scope>
</reference>
<dbReference type="Gene3D" id="3.10.330.10">
    <property type="match status" value="1"/>
</dbReference>
<accession>A0A6H5HT60</accession>
<evidence type="ECO:0000313" key="3">
    <source>
        <dbReference type="EMBL" id="CAB0019838.1"/>
    </source>
</evidence>
<dbReference type="PANTHER" id="PTHR12555">
    <property type="entry name" value="UBIQUITIN FUSION DEGRADATON PROTEIN 1"/>
    <property type="match status" value="1"/>
</dbReference>
<proteinExistence type="inferred from homology"/>
<dbReference type="PANTHER" id="PTHR12555:SF13">
    <property type="entry name" value="UBIQUITIN RECOGNITION FACTOR IN ER-ASSOCIATED DEGRADATION PROTEIN 1"/>
    <property type="match status" value="1"/>
</dbReference>
<dbReference type="GO" id="GO:0036503">
    <property type="term" value="P:ERAD pathway"/>
    <property type="evidence" value="ECO:0007669"/>
    <property type="project" value="TreeGrafter"/>
</dbReference>
<dbReference type="EMBL" id="CADCXU010034614">
    <property type="protein sequence ID" value="CAB0019838.1"/>
    <property type="molecule type" value="Genomic_DNA"/>
</dbReference>
<dbReference type="OrthoDB" id="422728at2759"/>
<dbReference type="InterPro" id="IPR004854">
    <property type="entry name" value="Ufd1-like"/>
</dbReference>
<dbReference type="GO" id="GO:0006511">
    <property type="term" value="P:ubiquitin-dependent protein catabolic process"/>
    <property type="evidence" value="ECO:0007669"/>
    <property type="project" value="InterPro"/>
</dbReference>
<dbReference type="Gene3D" id="2.40.40.50">
    <property type="entry name" value="Ubiquitin fusion degradation protein UFD1, N-terminal domain"/>
    <property type="match status" value="1"/>
</dbReference>
<dbReference type="Pfam" id="PF03152">
    <property type="entry name" value="UFD1_N1"/>
    <property type="match status" value="1"/>
</dbReference>
<dbReference type="Proteomes" id="UP000479000">
    <property type="component" value="Unassembled WGS sequence"/>
</dbReference>
<dbReference type="InterPro" id="IPR042299">
    <property type="entry name" value="Ufd1-like_Nn"/>
</dbReference>
<sequence length="264" mass="29338">MSFSASLHIYPVTMMSDRPKTDFECGGNVILPSSALQTLSSGMPFNQQDSKGPMTFSVTLSDKTTHCGVLEFIAEEGQVNAPSWILDVLMAKVGDLVDVTLVRLPKANFARFQPQSPEFLDIFDPRAVLENHLRSFPCITEGDVIPIFYNNRTYNLKVEEAKPNGAVCINECDMMVDFSAPVGYVEPEREKKTEKPPPPKRTDKKFCGTGHRIDGKPPKNNIATVDSSDEQPKSPAQPDFDFRVGTLEFIRKDVDTEQPSGPKH</sequence>
<keyword evidence="4" id="KW-1185">Reference proteome</keyword>
<dbReference type="GO" id="GO:0034098">
    <property type="term" value="C:VCP-NPL4-UFD1 AAA ATPase complex"/>
    <property type="evidence" value="ECO:0007669"/>
    <property type="project" value="TreeGrafter"/>
</dbReference>
<dbReference type="InterPro" id="IPR055418">
    <property type="entry name" value="UFD1_N2"/>
</dbReference>
<evidence type="ECO:0000256" key="2">
    <source>
        <dbReference type="ARBA" id="ARBA00022786"/>
    </source>
</evidence>
<dbReference type="InterPro" id="IPR055417">
    <property type="entry name" value="UFD1_N1"/>
</dbReference>
<organism evidence="3 4">
    <name type="scientific">Nesidiocoris tenuis</name>
    <dbReference type="NCBI Taxonomy" id="355587"/>
    <lineage>
        <taxon>Eukaryota</taxon>
        <taxon>Metazoa</taxon>
        <taxon>Ecdysozoa</taxon>
        <taxon>Arthropoda</taxon>
        <taxon>Hexapoda</taxon>
        <taxon>Insecta</taxon>
        <taxon>Pterygota</taxon>
        <taxon>Neoptera</taxon>
        <taxon>Paraneoptera</taxon>
        <taxon>Hemiptera</taxon>
        <taxon>Heteroptera</taxon>
        <taxon>Panheteroptera</taxon>
        <taxon>Cimicomorpha</taxon>
        <taxon>Miridae</taxon>
        <taxon>Dicyphina</taxon>
        <taxon>Nesidiocoris</taxon>
    </lineage>
</organism>
<evidence type="ECO:0000256" key="1">
    <source>
        <dbReference type="ARBA" id="ARBA00006043"/>
    </source>
</evidence>